<evidence type="ECO:0000256" key="1">
    <source>
        <dbReference type="SAM" id="Phobius"/>
    </source>
</evidence>
<dbReference type="EMBL" id="RHJS01000002">
    <property type="protein sequence ID" value="RRK34846.1"/>
    <property type="molecule type" value="Genomic_DNA"/>
</dbReference>
<keyword evidence="1" id="KW-0472">Membrane</keyword>
<keyword evidence="1" id="KW-1133">Transmembrane helix</keyword>
<feature type="transmembrane region" description="Helical" evidence="1">
    <location>
        <begin position="242"/>
        <end position="260"/>
    </location>
</feature>
<sequence length="266" mass="29374">MANYMKSECYRILHEKTIYLLTLTMASLLVLMNVVLYLFSAYAPGFYYGTLRFSFIMLISDMEVFYIGAFLVVMLLSSDEYKNGVLKNAVAGGINRVHMFIGKCIVYGITAMVSAALILAAFISTAYLLLETDFSIPLESTLPLKVLLLGAAANVPFSLATVVLTMALYNIFQKDAQVGIGCAVIMYLIPTAFRLLGFQIPICARIAAWMPWNFVKTEVSAAFSIIQMDALWMHPEGFLKEMIAGAVGIVLFGALGIWGFRKKDIA</sequence>
<feature type="transmembrane region" description="Helical" evidence="1">
    <location>
        <begin position="147"/>
        <end position="172"/>
    </location>
</feature>
<keyword evidence="1" id="KW-0812">Transmembrane</keyword>
<feature type="transmembrane region" description="Helical" evidence="1">
    <location>
        <begin position="20"/>
        <end position="43"/>
    </location>
</feature>
<dbReference type="AlphaFoldDB" id="A0A426DQ15"/>
<comment type="caution">
    <text evidence="2">The sequence shown here is derived from an EMBL/GenBank/DDBJ whole genome shotgun (WGS) entry which is preliminary data.</text>
</comment>
<protein>
    <submittedName>
        <fullName evidence="2">Uncharacterized protein</fullName>
    </submittedName>
</protein>
<proteinExistence type="predicted"/>
<keyword evidence="3" id="KW-1185">Reference proteome</keyword>
<evidence type="ECO:0000313" key="3">
    <source>
        <dbReference type="Proteomes" id="UP000274920"/>
    </source>
</evidence>
<reference evidence="2" key="1">
    <citation type="submission" date="2018-10" db="EMBL/GenBank/DDBJ databases">
        <title>Schaedlerella arabinophila gen. nov. sp. nov., isolated from the mouse intestinal tract and comparative analysis with the genome of the closely related altered Schaedler flora strain ASF502.</title>
        <authorList>
            <person name="Miyake S."/>
            <person name="Soh M."/>
            <person name="Seedorf H."/>
        </authorList>
    </citation>
    <scope>NUCLEOTIDE SEQUENCE [LARGE SCALE GENOMIC DNA]</scope>
    <source>
        <strain evidence="2">DSM 106076</strain>
    </source>
</reference>
<organism evidence="2 3">
    <name type="scientific">Schaedlerella arabinosiphila</name>
    <dbReference type="NCBI Taxonomy" id="2044587"/>
    <lineage>
        <taxon>Bacteria</taxon>
        <taxon>Bacillati</taxon>
        <taxon>Bacillota</taxon>
        <taxon>Clostridia</taxon>
        <taxon>Lachnospirales</taxon>
        <taxon>Lachnospiraceae</taxon>
        <taxon>Schaedlerella</taxon>
    </lineage>
</organism>
<name>A0A426DQ15_9FIRM</name>
<feature type="transmembrane region" description="Helical" evidence="1">
    <location>
        <begin position="184"/>
        <end position="208"/>
    </location>
</feature>
<evidence type="ECO:0000313" key="2">
    <source>
        <dbReference type="EMBL" id="RRK34846.1"/>
    </source>
</evidence>
<dbReference type="Proteomes" id="UP000274920">
    <property type="component" value="Unassembled WGS sequence"/>
</dbReference>
<feature type="transmembrane region" description="Helical" evidence="1">
    <location>
        <begin position="55"/>
        <end position="77"/>
    </location>
</feature>
<gene>
    <name evidence="2" type="ORF">EBB54_28535</name>
</gene>
<dbReference type="RefSeq" id="WP_125130040.1">
    <property type="nucleotide sequence ID" value="NZ_RHJS01000002.1"/>
</dbReference>
<accession>A0A426DQ15</accession>
<feature type="transmembrane region" description="Helical" evidence="1">
    <location>
        <begin position="104"/>
        <end position="127"/>
    </location>
</feature>